<evidence type="ECO:0000313" key="2">
    <source>
        <dbReference type="Proteomes" id="UP000189229"/>
    </source>
</evidence>
<comment type="caution">
    <text evidence="1">The sequence shown here is derived from an EMBL/GenBank/DDBJ whole genome shotgun (WGS) entry which is preliminary data.</text>
</comment>
<evidence type="ECO:0000313" key="1">
    <source>
        <dbReference type="EMBL" id="OOK78327.1"/>
    </source>
</evidence>
<organism evidence="1 2">
    <name type="scientific">Mycobacterium kansasii</name>
    <dbReference type="NCBI Taxonomy" id="1768"/>
    <lineage>
        <taxon>Bacteria</taxon>
        <taxon>Bacillati</taxon>
        <taxon>Actinomycetota</taxon>
        <taxon>Actinomycetes</taxon>
        <taxon>Mycobacteriales</taxon>
        <taxon>Mycobacteriaceae</taxon>
        <taxon>Mycobacterium</taxon>
    </lineage>
</organism>
<dbReference type="AlphaFoldDB" id="A0A1V3XGJ1"/>
<name>A0A1V3XGJ1_MYCKA</name>
<reference evidence="1 2" key="1">
    <citation type="submission" date="2017-02" db="EMBL/GenBank/DDBJ databases">
        <title>Complete genome sequences of Mycobacterium kansasii strains isolated from rhesus macaques.</title>
        <authorList>
            <person name="Panda A."/>
            <person name="Nagaraj S."/>
            <person name="Zhao X."/>
            <person name="Tettelin H."/>
            <person name="Detolla L.J."/>
        </authorList>
    </citation>
    <scope>NUCLEOTIDE SEQUENCE [LARGE SCALE GENOMIC DNA]</scope>
    <source>
        <strain evidence="1 2">11-3813</strain>
    </source>
</reference>
<sequence length="49" mass="5512">MRPTPPPGASPRQVLPAEPLEHIHCDSLRRLSQNYDGGNEIAGRHDRLR</sequence>
<proteinExistence type="predicted"/>
<accession>A0A1V3XGJ1</accession>
<dbReference type="Proteomes" id="UP000189229">
    <property type="component" value="Unassembled WGS sequence"/>
</dbReference>
<dbReference type="EMBL" id="MVBM01000002">
    <property type="protein sequence ID" value="OOK78327.1"/>
    <property type="molecule type" value="Genomic_DNA"/>
</dbReference>
<protein>
    <submittedName>
        <fullName evidence="1">Uncharacterized protein</fullName>
    </submittedName>
</protein>
<gene>
    <name evidence="1" type="ORF">BZL30_2337</name>
</gene>